<organism evidence="2 3">
    <name type="scientific">Gordonia hankookensis</name>
    <dbReference type="NCBI Taxonomy" id="589403"/>
    <lineage>
        <taxon>Bacteria</taxon>
        <taxon>Bacillati</taxon>
        <taxon>Actinomycetota</taxon>
        <taxon>Actinomycetes</taxon>
        <taxon>Mycobacteriales</taxon>
        <taxon>Gordoniaceae</taxon>
        <taxon>Gordonia</taxon>
    </lineage>
</organism>
<dbReference type="InterPro" id="IPR011942">
    <property type="entry name" value="PHA_depoly_arom"/>
</dbReference>
<name>A0ABR7WDV4_9ACTN</name>
<dbReference type="InterPro" id="IPR050471">
    <property type="entry name" value="AB_hydrolase"/>
</dbReference>
<dbReference type="InterPro" id="IPR000073">
    <property type="entry name" value="AB_hydrolase_1"/>
</dbReference>
<dbReference type="PRINTS" id="PR00111">
    <property type="entry name" value="ABHYDROLASE"/>
</dbReference>
<gene>
    <name evidence="2" type="primary">phaZ</name>
    <name evidence="2" type="ORF">IDF66_15360</name>
</gene>
<dbReference type="PANTHER" id="PTHR43433">
    <property type="entry name" value="HYDROLASE, ALPHA/BETA FOLD FAMILY PROTEIN"/>
    <property type="match status" value="1"/>
</dbReference>
<proteinExistence type="predicted"/>
<dbReference type="SUPFAM" id="SSF53474">
    <property type="entry name" value="alpha/beta-Hydrolases"/>
    <property type="match status" value="1"/>
</dbReference>
<accession>A0ABR7WDV4</accession>
<dbReference type="PANTHER" id="PTHR43433:SF5">
    <property type="entry name" value="AB HYDROLASE-1 DOMAIN-CONTAINING PROTEIN"/>
    <property type="match status" value="1"/>
</dbReference>
<dbReference type="RefSeq" id="WP_190267626.1">
    <property type="nucleotide sequence ID" value="NZ_BAABAD010000005.1"/>
</dbReference>
<dbReference type="NCBIfam" id="TIGR02240">
    <property type="entry name" value="PHA_depoly_arom"/>
    <property type="match status" value="1"/>
</dbReference>
<dbReference type="Gene3D" id="3.40.50.1820">
    <property type="entry name" value="alpha/beta hydrolase"/>
    <property type="match status" value="1"/>
</dbReference>
<dbReference type="Pfam" id="PF00561">
    <property type="entry name" value="Abhydrolase_1"/>
    <property type="match status" value="1"/>
</dbReference>
<feature type="domain" description="AB hydrolase-1" evidence="1">
    <location>
        <begin position="37"/>
        <end position="260"/>
    </location>
</feature>
<evidence type="ECO:0000313" key="2">
    <source>
        <dbReference type="EMBL" id="MBD1320963.1"/>
    </source>
</evidence>
<dbReference type="InterPro" id="IPR029058">
    <property type="entry name" value="AB_hydrolase_fold"/>
</dbReference>
<dbReference type="EMBL" id="JACWMS010000003">
    <property type="protein sequence ID" value="MBD1320963.1"/>
    <property type="molecule type" value="Genomic_DNA"/>
</dbReference>
<protein>
    <submittedName>
        <fullName evidence="2">Poly(3-hydroxyalkanoate) depolymerase</fullName>
    </submittedName>
</protein>
<comment type="caution">
    <text evidence="2">The sequence shown here is derived from an EMBL/GenBank/DDBJ whole genome shotgun (WGS) entry which is preliminary data.</text>
</comment>
<sequence length="296" mass="32083">MTTPALSAADPADDTDVFVAVGGQRIRVRYHRGFGVPLVMCNGIGASLEVLDPLVEHLDPNRPVVTFDVPGTGESPASPLPYGFPYLAWVVGRMLDRLEIGVVDVLGLSWGGALAQQFAFQNPRRCRRLILVATGTGAIMVPGHPRVLNKMITPRRFRDPSYGGTIAAELYGGAVRERGQDVVDLFVRQLHAGSRTGYLHQLLAGSVWTSLFALPAIRQRTLLIAGDDDPIVPIINAQIMDRLLPRSRFHRHDGGHIDLVVAAETFAPVIDDFLGVPGIARHTRRRGVACQLTPGG</sequence>
<evidence type="ECO:0000259" key="1">
    <source>
        <dbReference type="Pfam" id="PF00561"/>
    </source>
</evidence>
<dbReference type="Proteomes" id="UP000602395">
    <property type="component" value="Unassembled WGS sequence"/>
</dbReference>
<keyword evidence="3" id="KW-1185">Reference proteome</keyword>
<evidence type="ECO:0000313" key="3">
    <source>
        <dbReference type="Proteomes" id="UP000602395"/>
    </source>
</evidence>
<reference evidence="2 3" key="1">
    <citation type="submission" date="2020-09" db="EMBL/GenBank/DDBJ databases">
        <title>Novel species in genus Gordonia.</title>
        <authorList>
            <person name="Zhang G."/>
        </authorList>
    </citation>
    <scope>NUCLEOTIDE SEQUENCE [LARGE SCALE GENOMIC DNA]</scope>
    <source>
        <strain evidence="2 3">ON-33</strain>
    </source>
</reference>